<feature type="transmembrane region" description="Helical" evidence="1">
    <location>
        <begin position="163"/>
        <end position="181"/>
    </location>
</feature>
<gene>
    <name evidence="2" type="ORF">UA08_05732</name>
</gene>
<dbReference type="RefSeq" id="XP_020119370.1">
    <property type="nucleotide sequence ID" value="XM_020268034.1"/>
</dbReference>
<sequence>MATSLLSLLTWGNIKSLALFFGPVLLPRIINYYRTLRAQLAHRPPPRPIPADANRALNLLFGTIVILLTLSVPSNPYAPAPNIFTQTGSRINTPTEVLFSRLARGRPGNILTDYDKLLQAKLTSTGARKIYLRFGPEALLSCQFCEPDDPMSYLLFYLPLNTLVPHLLHLLILAVATAAPFAGTEAARWRNWFIFAALALAGIDSYTMSTFDPIAFASPAVRAGQIPPLSLFTSMNMIRYLFLAVFDSICAALIYISATHRFFYSPPSQSDQINQIVGAATAALTNANSKLHSLSVTRNAVVRDKSLKARDDWYWRTAVAMEGAGDAGAGEEDGGGSIWEEEEVVRALSRAMNGRGRSRGLDMAQLGINAGEYVDKITAGLENAGGENGST</sequence>
<dbReference type="GeneID" id="31005488"/>
<dbReference type="STRING" id="1441469.A0A225AUH5"/>
<evidence type="ECO:0000313" key="3">
    <source>
        <dbReference type="Proteomes" id="UP000214365"/>
    </source>
</evidence>
<feature type="transmembrane region" description="Helical" evidence="1">
    <location>
        <begin position="53"/>
        <end position="72"/>
    </location>
</feature>
<feature type="transmembrane region" description="Helical" evidence="1">
    <location>
        <begin position="237"/>
        <end position="256"/>
    </location>
</feature>
<dbReference type="AlphaFoldDB" id="A0A225AUH5"/>
<keyword evidence="1" id="KW-1133">Transmembrane helix</keyword>
<evidence type="ECO:0000313" key="2">
    <source>
        <dbReference type="EMBL" id="OKL59249.1"/>
    </source>
</evidence>
<proteinExistence type="predicted"/>
<comment type="caution">
    <text evidence="2">The sequence shown here is derived from an EMBL/GenBank/DDBJ whole genome shotgun (WGS) entry which is preliminary data.</text>
</comment>
<keyword evidence="3" id="KW-1185">Reference proteome</keyword>
<dbReference type="OrthoDB" id="4218123at2759"/>
<dbReference type="Proteomes" id="UP000214365">
    <property type="component" value="Unassembled WGS sequence"/>
</dbReference>
<name>A0A225AUH5_TALAT</name>
<accession>A0A225AUH5</accession>
<feature type="transmembrane region" description="Helical" evidence="1">
    <location>
        <begin position="193"/>
        <end position="217"/>
    </location>
</feature>
<dbReference type="PANTHER" id="PTHR39470">
    <property type="entry name" value="CHROMOSOME 10, WHOLE GENOME SHOTGUN SEQUENCE"/>
    <property type="match status" value="1"/>
</dbReference>
<reference evidence="2 3" key="1">
    <citation type="submission" date="2015-06" db="EMBL/GenBank/DDBJ databases">
        <title>Talaromyces atroroseus IBT 11181 draft genome.</title>
        <authorList>
            <person name="Rasmussen K.B."/>
            <person name="Rasmussen S."/>
            <person name="Petersen B."/>
            <person name="Sicheritz-Ponten T."/>
            <person name="Mortensen U.H."/>
            <person name="Thrane U."/>
        </authorList>
    </citation>
    <scope>NUCLEOTIDE SEQUENCE [LARGE SCALE GENOMIC DNA]</scope>
    <source>
        <strain evidence="2 3">IBT 11181</strain>
    </source>
</reference>
<dbReference type="PANTHER" id="PTHR39470:SF1">
    <property type="entry name" value="CHORISMATE SYNTHASE PROTEIN"/>
    <property type="match status" value="1"/>
</dbReference>
<organism evidence="2 3">
    <name type="scientific">Talaromyces atroroseus</name>
    <dbReference type="NCBI Taxonomy" id="1441469"/>
    <lineage>
        <taxon>Eukaryota</taxon>
        <taxon>Fungi</taxon>
        <taxon>Dikarya</taxon>
        <taxon>Ascomycota</taxon>
        <taxon>Pezizomycotina</taxon>
        <taxon>Eurotiomycetes</taxon>
        <taxon>Eurotiomycetidae</taxon>
        <taxon>Eurotiales</taxon>
        <taxon>Trichocomaceae</taxon>
        <taxon>Talaromyces</taxon>
        <taxon>Talaromyces sect. Trachyspermi</taxon>
    </lineage>
</organism>
<keyword evidence="1" id="KW-0812">Transmembrane</keyword>
<feature type="transmembrane region" description="Helical" evidence="1">
    <location>
        <begin position="14"/>
        <end position="33"/>
    </location>
</feature>
<keyword evidence="1" id="KW-0472">Membrane</keyword>
<evidence type="ECO:0000256" key="1">
    <source>
        <dbReference type="SAM" id="Phobius"/>
    </source>
</evidence>
<dbReference type="EMBL" id="LFMY01000008">
    <property type="protein sequence ID" value="OKL59249.1"/>
    <property type="molecule type" value="Genomic_DNA"/>
</dbReference>
<protein>
    <submittedName>
        <fullName evidence="2">Uncharacterized protein</fullName>
    </submittedName>
</protein>